<dbReference type="PANTHER" id="PTHR23403">
    <property type="entry name" value="TREHALASE"/>
    <property type="match status" value="1"/>
</dbReference>
<dbReference type="Proteomes" id="UP000596252">
    <property type="component" value="Chromosome"/>
</dbReference>
<dbReference type="InterPro" id="IPR008928">
    <property type="entry name" value="6-hairpin_glycosidase_sf"/>
</dbReference>
<evidence type="ECO:0000259" key="2">
    <source>
        <dbReference type="Pfam" id="PF22422"/>
    </source>
</evidence>
<name>A0ABX7G3J2_9GAMM</name>
<keyword evidence="4" id="KW-1185">Reference proteome</keyword>
<dbReference type="SUPFAM" id="SSF48208">
    <property type="entry name" value="Six-hairpin glycosidases"/>
    <property type="match status" value="1"/>
</dbReference>
<dbReference type="PANTHER" id="PTHR23403:SF1">
    <property type="entry name" value="TREHALASE"/>
    <property type="match status" value="1"/>
</dbReference>
<dbReference type="EMBL" id="CP069213">
    <property type="protein sequence ID" value="QRH01833.1"/>
    <property type="molecule type" value="Genomic_DNA"/>
</dbReference>
<feature type="domain" description="Mannosylglycerate hydrolase MGH1-like glycoside hydrolase" evidence="2">
    <location>
        <begin position="321"/>
        <end position="690"/>
    </location>
</feature>
<dbReference type="InterPro" id="IPR001661">
    <property type="entry name" value="Glyco_hydro_37"/>
</dbReference>
<proteinExistence type="predicted"/>
<reference evidence="3 4" key="1">
    <citation type="journal article" date="2012" name="Antonie Van Leeuwenhoek">
        <title>Shewanella litorisediminis sp. nov., a gammaproteobacterium isolated from a tidal flat sediment.</title>
        <authorList>
            <person name="Lee M.H."/>
            <person name="Yoon J.H."/>
        </authorList>
    </citation>
    <scope>NUCLEOTIDE SEQUENCE [LARGE SCALE GENOMIC DNA]</scope>
    <source>
        <strain evidence="3 4">SMK1-12</strain>
    </source>
</reference>
<dbReference type="InterPro" id="IPR048450">
    <property type="entry name" value="YgjK_N"/>
</dbReference>
<evidence type="ECO:0000259" key="1">
    <source>
        <dbReference type="Pfam" id="PF21152"/>
    </source>
</evidence>
<dbReference type="Gene3D" id="2.70.98.50">
    <property type="entry name" value="putative glycoside hydrolase family protein from bacillus halodurans"/>
    <property type="match status" value="1"/>
</dbReference>
<feature type="domain" description="Glucosidase YgjK N-terminal" evidence="1">
    <location>
        <begin position="25"/>
        <end position="267"/>
    </location>
</feature>
<dbReference type="InterPro" id="IPR012341">
    <property type="entry name" value="6hp_glycosidase-like_sf"/>
</dbReference>
<dbReference type="InterPro" id="IPR054491">
    <property type="entry name" value="MGH1-like_GH"/>
</dbReference>
<dbReference type="Pfam" id="PF21152">
    <property type="entry name" value="YgjK_N"/>
    <property type="match status" value="1"/>
</dbReference>
<evidence type="ECO:0000313" key="3">
    <source>
        <dbReference type="EMBL" id="QRH01833.1"/>
    </source>
</evidence>
<gene>
    <name evidence="3" type="ORF">JQC75_18635</name>
</gene>
<protein>
    <submittedName>
        <fullName evidence="3">Cell wall anchor protein</fullName>
    </submittedName>
</protein>
<dbReference type="RefSeq" id="WP_203325501.1">
    <property type="nucleotide sequence ID" value="NZ_CP069213.1"/>
</dbReference>
<dbReference type="Pfam" id="PF22422">
    <property type="entry name" value="MGH1-like_GH"/>
    <property type="match status" value="1"/>
</dbReference>
<dbReference type="Gene3D" id="1.50.10.10">
    <property type="match status" value="1"/>
</dbReference>
<evidence type="ECO:0000313" key="4">
    <source>
        <dbReference type="Proteomes" id="UP000596252"/>
    </source>
</evidence>
<accession>A0ABX7G3J2</accession>
<organism evidence="3 4">
    <name type="scientific">Shewanella litorisediminis</name>
    <dbReference type="NCBI Taxonomy" id="1173586"/>
    <lineage>
        <taxon>Bacteria</taxon>
        <taxon>Pseudomonadati</taxon>
        <taxon>Pseudomonadota</taxon>
        <taxon>Gammaproteobacteria</taxon>
        <taxon>Alteromonadales</taxon>
        <taxon>Shewanellaceae</taxon>
        <taxon>Shewanella</taxon>
    </lineage>
</organism>
<sequence length="725" mass="80279">MYSCLLFCALGLPGADLLPYQGVPLSAESRDTRGNLSIPAVYTDSGAWHGFHLPDERHGGSFPGPLIIAQEYSLHLASAIEAVTVSRDGAHLLPQQARLHTQSLPWGLFQRLSWQGAELEMSLEYFNSRTAIVTTRVINTGNLPQTLTLEWHGTPFDTHNSQPLLQAPQLQSTESGAQIRWALLPARDTWNRLIDGASYQLDFEGGREASLEDDKGYRVKAEVHLAPNESQNFRTAHSYFHTEQEAAAGHFLWADVAPALTANRARWQHRFALLKPSGDPALDRAAAKAVMTLAHNWRSAAGALKRDAVTPSISYKWFNGVWAWDSWKQAVALARFDTALAKSNVEAMFDYQFSADDPVRPQDAGNLPDAIFYNMGPERGGDGGNWNERNGKPPLAAWAVWEIHNQAPDLDFIKHMYPKLVAYHQWWYRNRDHNGNGLAEYGANAHPAHLHDGKANPKAILEAAAWESGMDNAPRFDERDTLKVLENRAADGRLLGYSLSQESVDLNAYLFAEKRFLATLADALGDADDAKAWRADADALGKQIREQMWDESSGFFYDLDSLTGKPLLGTGKGVEGWIPLWAGVATQQQADVMIRRQLSADTFGTLIPFPTVSADNGAFAPAKYWRGPVWLDQLYFALVGLEKYGAEDKAKALANRLFTQGQGILGQAPIRENYQPLTGEGLHATNFSWSASVILLAHQQWLLEAGSQAPLSDRQTQKPILLNLP</sequence>